<evidence type="ECO:0000259" key="3">
    <source>
        <dbReference type="PROSITE" id="PS50006"/>
    </source>
</evidence>
<proteinExistence type="predicted"/>
<dbReference type="Proteomes" id="UP000254425">
    <property type="component" value="Chromosome"/>
</dbReference>
<dbReference type="KEGG" id="sarm:DVA86_22745"/>
<dbReference type="PROSITE" id="PS50006">
    <property type="entry name" value="FHA_DOMAIN"/>
    <property type="match status" value="1"/>
</dbReference>
<accession>A0A345XTS7</accession>
<evidence type="ECO:0000256" key="1">
    <source>
        <dbReference type="ARBA" id="ARBA00022553"/>
    </source>
</evidence>
<dbReference type="SUPFAM" id="SSF49879">
    <property type="entry name" value="SMAD/FHA domain"/>
    <property type="match status" value="1"/>
</dbReference>
<dbReference type="InterPro" id="IPR000253">
    <property type="entry name" value="FHA_dom"/>
</dbReference>
<gene>
    <name evidence="4" type="ORF">DVA86_22745</name>
</gene>
<feature type="domain" description="FHA" evidence="3">
    <location>
        <begin position="38"/>
        <end position="81"/>
    </location>
</feature>
<dbReference type="RefSeq" id="WP_208880928.1">
    <property type="nucleotide sequence ID" value="NZ_CP031320.1"/>
</dbReference>
<dbReference type="Pfam" id="PF00498">
    <property type="entry name" value="FHA"/>
    <property type="match status" value="1"/>
</dbReference>
<keyword evidence="5" id="KW-1185">Reference proteome</keyword>
<evidence type="ECO:0000256" key="2">
    <source>
        <dbReference type="SAM" id="MobiDB-lite"/>
    </source>
</evidence>
<name>A0A345XTS7_9ACTN</name>
<keyword evidence="1" id="KW-0597">Phosphoprotein</keyword>
<evidence type="ECO:0000313" key="4">
    <source>
        <dbReference type="EMBL" id="AXK35043.1"/>
    </source>
</evidence>
<feature type="region of interest" description="Disordered" evidence="2">
    <location>
        <begin position="1"/>
        <end position="55"/>
    </location>
</feature>
<dbReference type="InterPro" id="IPR008984">
    <property type="entry name" value="SMAD_FHA_dom_sf"/>
</dbReference>
<sequence>MSGSDSLARGVPPGRPRTLHARTVDGDLTAPPSPGLTVRFGRGEKPDTDLGVGMDDRRVSRRHGELTYREGAWWLRNTGQQLVRLPQGLMLHTTSQPVPLATGYTPLFVKGSGHREHLVELYVADHDDQGPVPSRRADTVQPQRWALSDDERLLLVVLGQHYLEYEPDPRPLTYSRAAEQLAYLRPDAGWTARKIEYRVEAVRRRLHRTGFTYPLIHDRPEERPSDNSLLHNLLKGLVTSTTLVPPDLNLMDEDFGWSGTFDGGATGAG</sequence>
<organism evidence="4 5">
    <name type="scientific">Streptomyces armeniacus</name>
    <dbReference type="NCBI Taxonomy" id="83291"/>
    <lineage>
        <taxon>Bacteria</taxon>
        <taxon>Bacillati</taxon>
        <taxon>Actinomycetota</taxon>
        <taxon>Actinomycetes</taxon>
        <taxon>Kitasatosporales</taxon>
        <taxon>Streptomycetaceae</taxon>
        <taxon>Streptomyces</taxon>
    </lineage>
</organism>
<dbReference type="AlphaFoldDB" id="A0A345XTS7"/>
<reference evidence="4 5" key="1">
    <citation type="submission" date="2018-07" db="EMBL/GenBank/DDBJ databases">
        <title>Draft genome of the type strain Streptomyces armeniacus ATCC 15676.</title>
        <authorList>
            <person name="Labana P."/>
            <person name="Gosse J.T."/>
            <person name="Boddy C.N."/>
        </authorList>
    </citation>
    <scope>NUCLEOTIDE SEQUENCE [LARGE SCALE GENOMIC DNA]</scope>
    <source>
        <strain evidence="4 5">ATCC 15676</strain>
    </source>
</reference>
<protein>
    <submittedName>
        <fullName evidence="4">FHA domain-containing protein</fullName>
    </submittedName>
</protein>
<feature type="compositionally biased region" description="Basic and acidic residues" evidence="2">
    <location>
        <begin position="41"/>
        <end position="55"/>
    </location>
</feature>
<dbReference type="EMBL" id="CP031320">
    <property type="protein sequence ID" value="AXK35043.1"/>
    <property type="molecule type" value="Genomic_DNA"/>
</dbReference>
<dbReference type="Gene3D" id="2.60.200.20">
    <property type="match status" value="1"/>
</dbReference>
<evidence type="ECO:0000313" key="5">
    <source>
        <dbReference type="Proteomes" id="UP000254425"/>
    </source>
</evidence>